<protein>
    <submittedName>
        <fullName evidence="4">Integrase, catalytic region, zinc finger, CCHC-type containing protein</fullName>
    </submittedName>
</protein>
<dbReference type="Gene3D" id="4.10.60.10">
    <property type="entry name" value="Zinc finger, CCHC-type"/>
    <property type="match status" value="1"/>
</dbReference>
<dbReference type="SMART" id="SM00343">
    <property type="entry name" value="ZnF_C2HC"/>
    <property type="match status" value="1"/>
</dbReference>
<dbReference type="InterPro" id="IPR036875">
    <property type="entry name" value="Znf_CCHC_sf"/>
</dbReference>
<dbReference type="PROSITE" id="PS50158">
    <property type="entry name" value="ZF_CCHC"/>
    <property type="match status" value="1"/>
</dbReference>
<accession>A0ABQ5I8W5</accession>
<organism evidence="4 5">
    <name type="scientific">Tanacetum coccineum</name>
    <dbReference type="NCBI Taxonomy" id="301880"/>
    <lineage>
        <taxon>Eukaryota</taxon>
        <taxon>Viridiplantae</taxon>
        <taxon>Streptophyta</taxon>
        <taxon>Embryophyta</taxon>
        <taxon>Tracheophyta</taxon>
        <taxon>Spermatophyta</taxon>
        <taxon>Magnoliopsida</taxon>
        <taxon>eudicotyledons</taxon>
        <taxon>Gunneridae</taxon>
        <taxon>Pentapetalae</taxon>
        <taxon>asterids</taxon>
        <taxon>campanulids</taxon>
        <taxon>Asterales</taxon>
        <taxon>Asteraceae</taxon>
        <taxon>Asteroideae</taxon>
        <taxon>Anthemideae</taxon>
        <taxon>Anthemidinae</taxon>
        <taxon>Tanacetum</taxon>
    </lineage>
</organism>
<keyword evidence="5" id="KW-1185">Reference proteome</keyword>
<feature type="compositionally biased region" description="Polar residues" evidence="2">
    <location>
        <begin position="15"/>
        <end position="24"/>
    </location>
</feature>
<feature type="domain" description="CCHC-type" evidence="3">
    <location>
        <begin position="116"/>
        <end position="130"/>
    </location>
</feature>
<dbReference type="SUPFAM" id="SSF57756">
    <property type="entry name" value="Retrovirus zinc finger-like domains"/>
    <property type="match status" value="1"/>
</dbReference>
<evidence type="ECO:0000256" key="2">
    <source>
        <dbReference type="SAM" id="MobiDB-lite"/>
    </source>
</evidence>
<dbReference type="EMBL" id="BQNB010020485">
    <property type="protein sequence ID" value="GJT96490.1"/>
    <property type="molecule type" value="Genomic_DNA"/>
</dbReference>
<dbReference type="Pfam" id="PF00098">
    <property type="entry name" value="zf-CCHC"/>
    <property type="match status" value="1"/>
</dbReference>
<feature type="region of interest" description="Disordered" evidence="2">
    <location>
        <begin position="428"/>
        <end position="453"/>
    </location>
</feature>
<keyword evidence="1" id="KW-0479">Metal-binding</keyword>
<evidence type="ECO:0000259" key="3">
    <source>
        <dbReference type="PROSITE" id="PS50158"/>
    </source>
</evidence>
<reference evidence="4" key="2">
    <citation type="submission" date="2022-01" db="EMBL/GenBank/DDBJ databases">
        <authorList>
            <person name="Yamashiro T."/>
            <person name="Shiraishi A."/>
            <person name="Satake H."/>
            <person name="Nakayama K."/>
        </authorList>
    </citation>
    <scope>NUCLEOTIDE SEQUENCE</scope>
</reference>
<evidence type="ECO:0000313" key="4">
    <source>
        <dbReference type="EMBL" id="GJT96490.1"/>
    </source>
</evidence>
<feature type="region of interest" description="Disordered" evidence="2">
    <location>
        <begin position="1"/>
        <end position="31"/>
    </location>
</feature>
<evidence type="ECO:0000256" key="1">
    <source>
        <dbReference type="PROSITE-ProRule" id="PRU00047"/>
    </source>
</evidence>
<reference evidence="4" key="1">
    <citation type="journal article" date="2022" name="Int. J. Mol. Sci.">
        <title>Draft Genome of Tanacetum Coccineum: Genomic Comparison of Closely Related Tanacetum-Family Plants.</title>
        <authorList>
            <person name="Yamashiro T."/>
            <person name="Shiraishi A."/>
            <person name="Nakayama K."/>
            <person name="Satake H."/>
        </authorList>
    </citation>
    <scope>NUCLEOTIDE SEQUENCE</scope>
</reference>
<keyword evidence="1" id="KW-0863">Zinc-finger</keyword>
<dbReference type="Proteomes" id="UP001151760">
    <property type="component" value="Unassembled WGS sequence"/>
</dbReference>
<sequence length="525" mass="58685">MQQPPPNNNYNPQPSFNKNYMQQPMPNPEDLIDPTTTMNMALVTQPGMNMGQDRQMQMVRGNDRNKFGQYAGQIAGNQNGYNPVQNVGNQNPNGNGNVVAARAEGNANGNNGNQIRCYNCRGLGHLARNCTVKPRRRDAAYLQTQLLIAQKEEAGIQLQAEEFDLMAVAADLDEIEEVNANCILMANLQQASTSGTQTDRAPVYDSDGSAEVLHYNNCYNNDIFNMFTQEEQYTKLLEPILEPHQVQQNDSNVIYEVSCMEQSGGTIDQHLATVEETHAYIESVYINLANEVEKRKQQSLYNGKVLLEKHDPPAVHDSEETLQLAQESRQKMKQLNKEIKPAKLTKINHLSVIFVLKETAKSQEEVCDSDLEVALRGTQCFGFRESRWVMILLKGNRSTNLYTINLHEMASASPICLMARATSTKTSLSPPVIKEKAKRASHPTQRPVPNLSKLTPSSMDLCGPMRIASINGKRYVLVICRTLLLVTLGVHFLRSKDEAPEVIKTLTKANLLSPPSVSCHHHKNR</sequence>
<comment type="caution">
    <text evidence="4">The sequence shown here is derived from an EMBL/GenBank/DDBJ whole genome shotgun (WGS) entry which is preliminary data.</text>
</comment>
<keyword evidence="1" id="KW-0862">Zinc</keyword>
<name>A0ABQ5I8W5_9ASTR</name>
<gene>
    <name evidence="4" type="ORF">Tco_1092008</name>
</gene>
<proteinExistence type="predicted"/>
<dbReference type="InterPro" id="IPR001878">
    <property type="entry name" value="Znf_CCHC"/>
</dbReference>
<evidence type="ECO:0000313" key="5">
    <source>
        <dbReference type="Proteomes" id="UP001151760"/>
    </source>
</evidence>